<protein>
    <recommendedName>
        <fullName evidence="5">Phage tail protein</fullName>
    </recommendedName>
</protein>
<evidence type="ECO:0000313" key="3">
    <source>
        <dbReference type="Proteomes" id="UP000248798"/>
    </source>
</evidence>
<evidence type="ECO:0000313" key="1">
    <source>
        <dbReference type="EMBL" id="QBH14331.1"/>
    </source>
</evidence>
<name>A0A328FB59_9BACT</name>
<evidence type="ECO:0008006" key="5">
    <source>
        <dbReference type="Google" id="ProtNLM"/>
    </source>
</evidence>
<dbReference type="OrthoDB" id="2604320at2"/>
<keyword evidence="4" id="KW-1185">Reference proteome</keyword>
<sequence length="146" mass="15964">MAINGNYYDWESVEIQLQPSGVAIGIAEISYNDERPVEARYGKGAIPRGFGRKNYKASGSMTLDKDEAELLKLGLGGSFYSNNPFPVIVSYSNPDRPVIVDILPDCMITKADTSGKQDDDNVGVIKLDFIILSPIKWNGIAAYPTT</sequence>
<dbReference type="Proteomes" id="UP000248798">
    <property type="component" value="Unassembled WGS sequence"/>
</dbReference>
<dbReference type="Proteomes" id="UP000293902">
    <property type="component" value="Chromosome"/>
</dbReference>
<evidence type="ECO:0000313" key="4">
    <source>
        <dbReference type="Proteomes" id="UP000293902"/>
    </source>
</evidence>
<evidence type="ECO:0000313" key="2">
    <source>
        <dbReference type="EMBL" id="RAM00333.1"/>
    </source>
</evidence>
<dbReference type="EMBL" id="QLNI01000052">
    <property type="protein sequence ID" value="RAM00333.1"/>
    <property type="molecule type" value="Genomic_DNA"/>
</dbReference>
<reference evidence="2 3" key="1">
    <citation type="submission" date="2018-06" db="EMBL/GenBank/DDBJ databases">
        <title>Complete Genome Sequence of Desulfobacter hydrogenophilus (DSM3380).</title>
        <authorList>
            <person name="Marietou A."/>
            <person name="Schreiber L."/>
            <person name="Marshall I."/>
            <person name="Jorgensen B."/>
        </authorList>
    </citation>
    <scope>NUCLEOTIDE SEQUENCE [LARGE SCALE GENOMIC DNA]</scope>
    <source>
        <strain evidence="2 3">DSM 3380</strain>
    </source>
</reference>
<dbReference type="RefSeq" id="WP_111959843.1">
    <property type="nucleotide sequence ID" value="NZ_CP036313.1"/>
</dbReference>
<accession>A0A328FB59</accession>
<proteinExistence type="predicted"/>
<dbReference type="AlphaFoldDB" id="A0A328FB59"/>
<dbReference type="EMBL" id="CP036313">
    <property type="protein sequence ID" value="QBH14331.1"/>
    <property type="molecule type" value="Genomic_DNA"/>
</dbReference>
<gene>
    <name evidence="2" type="ORF">DO021_19645</name>
    <name evidence="1" type="ORF">EYB58_16245</name>
</gene>
<reference evidence="1 4" key="2">
    <citation type="submission" date="2019-02" db="EMBL/GenBank/DDBJ databases">
        <title>Complete genome sequence of Desulfobacter hydrogenophilus AcRS1.</title>
        <authorList>
            <person name="Marietou A."/>
            <person name="Lund M.B."/>
            <person name="Marshall I.P.G."/>
            <person name="Schreiber L."/>
            <person name="Jorgensen B."/>
        </authorList>
    </citation>
    <scope>NUCLEOTIDE SEQUENCE [LARGE SCALE GENOMIC DNA]</scope>
    <source>
        <strain evidence="1 4">AcRS1</strain>
    </source>
</reference>
<organism evidence="2 3">
    <name type="scientific">Desulfobacter hydrogenophilus</name>
    <dbReference type="NCBI Taxonomy" id="2291"/>
    <lineage>
        <taxon>Bacteria</taxon>
        <taxon>Pseudomonadati</taxon>
        <taxon>Thermodesulfobacteriota</taxon>
        <taxon>Desulfobacteria</taxon>
        <taxon>Desulfobacterales</taxon>
        <taxon>Desulfobacteraceae</taxon>
        <taxon>Desulfobacter</taxon>
    </lineage>
</organism>